<name>A0A316HVX5_9PSEU</name>
<feature type="non-terminal residue" evidence="1">
    <location>
        <position position="1"/>
    </location>
</feature>
<reference evidence="1 2" key="1">
    <citation type="submission" date="2018-05" db="EMBL/GenBank/DDBJ databases">
        <title>Genomic Encyclopedia of Type Strains, Phase IV (KMG-IV): sequencing the most valuable type-strain genomes for metagenomic binning, comparative biology and taxonomic classification.</title>
        <authorList>
            <person name="Goeker M."/>
        </authorList>
    </citation>
    <scope>NUCLEOTIDE SEQUENCE [LARGE SCALE GENOMIC DNA]</scope>
    <source>
        <strain evidence="1 2">DSM 45480</strain>
    </source>
</reference>
<comment type="caution">
    <text evidence="1">The sequence shown here is derived from an EMBL/GenBank/DDBJ whole genome shotgun (WGS) entry which is preliminary data.</text>
</comment>
<evidence type="ECO:0000313" key="2">
    <source>
        <dbReference type="Proteomes" id="UP000246005"/>
    </source>
</evidence>
<dbReference type="Proteomes" id="UP000246005">
    <property type="component" value="Unassembled WGS sequence"/>
</dbReference>
<proteinExistence type="predicted"/>
<evidence type="ECO:0000313" key="1">
    <source>
        <dbReference type="EMBL" id="PWK84794.1"/>
    </source>
</evidence>
<evidence type="ECO:0008006" key="3">
    <source>
        <dbReference type="Google" id="ProtNLM"/>
    </source>
</evidence>
<gene>
    <name evidence="1" type="ORF">C8D88_1071</name>
</gene>
<protein>
    <recommendedName>
        <fullName evidence="3">IS110 family transposase</fullName>
    </recommendedName>
</protein>
<accession>A0A316HVX5</accession>
<dbReference type="EMBL" id="QGHB01000007">
    <property type="protein sequence ID" value="PWK84794.1"/>
    <property type="molecule type" value="Genomic_DNA"/>
</dbReference>
<organism evidence="1 2">
    <name type="scientific">Lentzea atacamensis</name>
    <dbReference type="NCBI Taxonomy" id="531938"/>
    <lineage>
        <taxon>Bacteria</taxon>
        <taxon>Bacillati</taxon>
        <taxon>Actinomycetota</taxon>
        <taxon>Actinomycetes</taxon>
        <taxon>Pseudonocardiales</taxon>
        <taxon>Pseudonocardiaceae</taxon>
        <taxon>Lentzea</taxon>
    </lineage>
</organism>
<dbReference type="AlphaFoldDB" id="A0A316HVX5"/>
<sequence>GRFRSQTRTFSTMTRGLLDLAQWLATHRVQVVAMEATGAY</sequence>